<accession>A0A7W9MIW0</accession>
<feature type="compositionally biased region" description="Low complexity" evidence="1">
    <location>
        <begin position="241"/>
        <end position="253"/>
    </location>
</feature>
<name>A0A7W9MIW0_9ACTN</name>
<dbReference type="EMBL" id="JACHMP010000001">
    <property type="protein sequence ID" value="MBB5822415.1"/>
    <property type="molecule type" value="Genomic_DNA"/>
</dbReference>
<protein>
    <recommendedName>
        <fullName evidence="6">Cell wall-active antibiotics response LiaF-like C-terminal domain-containing protein</fullName>
    </recommendedName>
</protein>
<gene>
    <name evidence="4" type="ORF">F4562_005477</name>
</gene>
<feature type="domain" description="Cell wall-active antibiotics response LiaF-like C-terminal" evidence="3">
    <location>
        <begin position="95"/>
        <end position="160"/>
    </location>
</feature>
<dbReference type="Pfam" id="PF09922">
    <property type="entry name" value="LiaF-like_C"/>
    <property type="match status" value="1"/>
</dbReference>
<evidence type="ECO:0000256" key="1">
    <source>
        <dbReference type="SAM" id="MobiDB-lite"/>
    </source>
</evidence>
<evidence type="ECO:0000313" key="4">
    <source>
        <dbReference type="EMBL" id="MBB5822415.1"/>
    </source>
</evidence>
<feature type="compositionally biased region" description="Pro residues" evidence="1">
    <location>
        <begin position="285"/>
        <end position="299"/>
    </location>
</feature>
<feature type="domain" description="DUF1707" evidence="2">
    <location>
        <begin position="7"/>
        <end position="59"/>
    </location>
</feature>
<dbReference type="AlphaFoldDB" id="A0A7W9MIW0"/>
<dbReference type="Pfam" id="PF08044">
    <property type="entry name" value="DUF1707"/>
    <property type="match status" value="1"/>
</dbReference>
<feature type="region of interest" description="Disordered" evidence="1">
    <location>
        <begin position="215"/>
        <end position="299"/>
    </location>
</feature>
<dbReference type="Proteomes" id="UP000540685">
    <property type="component" value="Unassembled WGS sequence"/>
</dbReference>
<evidence type="ECO:0000259" key="3">
    <source>
        <dbReference type="Pfam" id="PF09922"/>
    </source>
</evidence>
<proteinExistence type="predicted"/>
<evidence type="ECO:0008006" key="6">
    <source>
        <dbReference type="Google" id="ProtNLM"/>
    </source>
</evidence>
<dbReference type="InterPro" id="IPR012551">
    <property type="entry name" value="DUF1707_SHOCT-like"/>
</dbReference>
<keyword evidence="5" id="KW-1185">Reference proteome</keyword>
<evidence type="ECO:0000259" key="2">
    <source>
        <dbReference type="Pfam" id="PF08044"/>
    </source>
</evidence>
<dbReference type="PANTHER" id="PTHR40763:SF4">
    <property type="entry name" value="DUF1707 DOMAIN-CONTAINING PROTEIN"/>
    <property type="match status" value="1"/>
</dbReference>
<evidence type="ECO:0000313" key="5">
    <source>
        <dbReference type="Proteomes" id="UP000540685"/>
    </source>
</evidence>
<sequence length="299" mass="31434">MNDPGAMRASDAEREAVVERLRVASVEGRLTLGELTERTGAAYSAVTRAELAVVTADLPPAGGPVVAAHAPEPAPGGGRVRNWFVAVLGDSKRRGQWRIDKPIGAVAVLGDVTLDLRLAEVRSGTVDIVATSVMGDVKIIVPDGVDVELEGVAIMGDKKVQVVEAPPGTNAPVVRVRAYAVMGDVKVIGDSRAKPVKKAWDAWREQWREIRGELTGEPRHQLPPGSPHPYHTSGLDDGHFGHPPLHAPAPGHLGAPGQGQPGHPPLHAPDPGYGGHAGHPHGWHPEPPAAPQPPHPPAR</sequence>
<comment type="caution">
    <text evidence="4">The sequence shown here is derived from an EMBL/GenBank/DDBJ whole genome shotgun (WGS) entry which is preliminary data.</text>
</comment>
<organism evidence="4 5">
    <name type="scientific">Streptosporangium becharense</name>
    <dbReference type="NCBI Taxonomy" id="1816182"/>
    <lineage>
        <taxon>Bacteria</taxon>
        <taxon>Bacillati</taxon>
        <taxon>Actinomycetota</taxon>
        <taxon>Actinomycetes</taxon>
        <taxon>Streptosporangiales</taxon>
        <taxon>Streptosporangiaceae</taxon>
        <taxon>Streptosporangium</taxon>
    </lineage>
</organism>
<dbReference type="InterPro" id="IPR024425">
    <property type="entry name" value="LiaF-like_C"/>
</dbReference>
<dbReference type="PANTHER" id="PTHR40763">
    <property type="entry name" value="MEMBRANE PROTEIN-RELATED"/>
    <property type="match status" value="1"/>
</dbReference>
<reference evidence="4 5" key="1">
    <citation type="submission" date="2020-08" db="EMBL/GenBank/DDBJ databases">
        <title>Sequencing the genomes of 1000 actinobacteria strains.</title>
        <authorList>
            <person name="Klenk H.-P."/>
        </authorList>
    </citation>
    <scope>NUCLEOTIDE SEQUENCE [LARGE SCALE GENOMIC DNA]</scope>
    <source>
        <strain evidence="4 5">DSM 46887</strain>
    </source>
</reference>
<dbReference type="RefSeq" id="WP_184541612.1">
    <property type="nucleotide sequence ID" value="NZ_JACHMP010000001.1"/>
</dbReference>